<organism evidence="1 2">
    <name type="scientific">Lipomyces starkeyi NRRL Y-11557</name>
    <dbReference type="NCBI Taxonomy" id="675824"/>
    <lineage>
        <taxon>Eukaryota</taxon>
        <taxon>Fungi</taxon>
        <taxon>Dikarya</taxon>
        <taxon>Ascomycota</taxon>
        <taxon>Saccharomycotina</taxon>
        <taxon>Lipomycetes</taxon>
        <taxon>Lipomycetales</taxon>
        <taxon>Lipomycetaceae</taxon>
        <taxon>Lipomyces</taxon>
    </lineage>
</organism>
<sequence length="159" mass="17656">MEHSELLAAVRGPLSPDARLEVPVSQPSTSEYKKCLTRKKPKLTTRAWDGALQCHHGNRLALMIAVEVRASLSYDSLQAAISWSVWALRCLLSLALSISKASRGETPRTRHYASIEGANAAAEDAEDAEDDFYGQRMQYTYGPLESYGVTWFGRVRQVP</sequence>
<dbReference type="AlphaFoldDB" id="A0A1E3Q4F1"/>
<keyword evidence="2" id="KW-1185">Reference proteome</keyword>
<dbReference type="EMBL" id="KV454295">
    <property type="protein sequence ID" value="ODQ72364.1"/>
    <property type="molecule type" value="Genomic_DNA"/>
</dbReference>
<name>A0A1E3Q4F1_LIPST</name>
<gene>
    <name evidence="1" type="ORF">LIPSTDRAFT_293554</name>
</gene>
<evidence type="ECO:0000313" key="1">
    <source>
        <dbReference type="EMBL" id="ODQ72364.1"/>
    </source>
</evidence>
<proteinExistence type="predicted"/>
<accession>A0A1E3Q4F1</accession>
<protein>
    <submittedName>
        <fullName evidence="1">Uncharacterized protein</fullName>
    </submittedName>
</protein>
<evidence type="ECO:0000313" key="2">
    <source>
        <dbReference type="Proteomes" id="UP000094385"/>
    </source>
</evidence>
<dbReference type="Proteomes" id="UP000094385">
    <property type="component" value="Unassembled WGS sequence"/>
</dbReference>
<reference evidence="1 2" key="1">
    <citation type="journal article" date="2016" name="Proc. Natl. Acad. Sci. U.S.A.">
        <title>Comparative genomics of biotechnologically important yeasts.</title>
        <authorList>
            <person name="Riley R."/>
            <person name="Haridas S."/>
            <person name="Wolfe K.H."/>
            <person name="Lopes M.R."/>
            <person name="Hittinger C.T."/>
            <person name="Goeker M."/>
            <person name="Salamov A.A."/>
            <person name="Wisecaver J.H."/>
            <person name="Long T.M."/>
            <person name="Calvey C.H."/>
            <person name="Aerts A.L."/>
            <person name="Barry K.W."/>
            <person name="Choi C."/>
            <person name="Clum A."/>
            <person name="Coughlan A.Y."/>
            <person name="Deshpande S."/>
            <person name="Douglass A.P."/>
            <person name="Hanson S.J."/>
            <person name="Klenk H.-P."/>
            <person name="LaButti K.M."/>
            <person name="Lapidus A."/>
            <person name="Lindquist E.A."/>
            <person name="Lipzen A.M."/>
            <person name="Meier-Kolthoff J.P."/>
            <person name="Ohm R.A."/>
            <person name="Otillar R.P."/>
            <person name="Pangilinan J.L."/>
            <person name="Peng Y."/>
            <person name="Rokas A."/>
            <person name="Rosa C.A."/>
            <person name="Scheuner C."/>
            <person name="Sibirny A.A."/>
            <person name="Slot J.C."/>
            <person name="Stielow J.B."/>
            <person name="Sun H."/>
            <person name="Kurtzman C.P."/>
            <person name="Blackwell M."/>
            <person name="Grigoriev I.V."/>
            <person name="Jeffries T.W."/>
        </authorList>
    </citation>
    <scope>NUCLEOTIDE SEQUENCE [LARGE SCALE GENOMIC DNA]</scope>
    <source>
        <strain evidence="1 2">NRRL Y-11557</strain>
    </source>
</reference>